<keyword evidence="4 5" id="KW-0411">Iron-sulfur</keyword>
<keyword evidence="1 5" id="KW-0004">4Fe-4S</keyword>
<evidence type="ECO:0000256" key="5">
    <source>
        <dbReference type="HAMAP-Rule" id="MF_00191"/>
    </source>
</evidence>
<evidence type="ECO:0000256" key="4">
    <source>
        <dbReference type="ARBA" id="ARBA00023014"/>
    </source>
</evidence>
<dbReference type="GO" id="GO:0051539">
    <property type="term" value="F:4 iron, 4 sulfur cluster binding"/>
    <property type="evidence" value="ECO:0007669"/>
    <property type="project" value="UniProtKB-UniRule"/>
</dbReference>
<dbReference type="CDD" id="cd13944">
    <property type="entry name" value="lytB_ispH"/>
    <property type="match status" value="1"/>
</dbReference>
<comment type="pathway">
    <text evidence="5">Isoprenoid biosynthesis; dimethylallyl diphosphate biosynthesis; dimethylallyl diphosphate from (2E)-4-hydroxy-3-methylbutenyl diphosphate: step 1/1.</text>
</comment>
<feature type="binding site" evidence="5">
    <location>
        <position position="43"/>
    </location>
    <ligand>
        <name>isopentenyl diphosphate</name>
        <dbReference type="ChEBI" id="CHEBI:128769"/>
    </ligand>
</feature>
<evidence type="ECO:0000256" key="2">
    <source>
        <dbReference type="ARBA" id="ARBA00022723"/>
    </source>
</evidence>
<proteinExistence type="inferred from homology"/>
<organism evidence="6 7">
    <name type="scientific">Plebeiibacterium marinum</name>
    <dbReference type="NCBI Taxonomy" id="2992111"/>
    <lineage>
        <taxon>Bacteria</taxon>
        <taxon>Pseudomonadati</taxon>
        <taxon>Bacteroidota</taxon>
        <taxon>Bacteroidia</taxon>
        <taxon>Marinilabiliales</taxon>
        <taxon>Marinilabiliaceae</taxon>
        <taxon>Plebeiibacterium</taxon>
    </lineage>
</organism>
<feature type="binding site" evidence="5">
    <location>
        <position position="99"/>
    </location>
    <ligand>
        <name>[4Fe-4S] cluster</name>
        <dbReference type="ChEBI" id="CHEBI:49883"/>
    </ligand>
</feature>
<dbReference type="AlphaFoldDB" id="A0AAE3SIY5"/>
<dbReference type="EC" id="1.17.7.4" evidence="5"/>
<feature type="binding site" evidence="5">
    <location>
        <position position="77"/>
    </location>
    <ligand>
        <name>(2E)-4-hydroxy-3-methylbut-2-enyl diphosphate</name>
        <dbReference type="ChEBI" id="CHEBI:128753"/>
    </ligand>
</feature>
<feature type="binding site" evidence="5">
    <location>
        <position position="229"/>
    </location>
    <ligand>
        <name>dimethylallyl diphosphate</name>
        <dbReference type="ChEBI" id="CHEBI:57623"/>
    </ligand>
</feature>
<dbReference type="PANTHER" id="PTHR30426:SF0">
    <property type="entry name" value="4-HYDROXY-3-METHYLBUT-2-ENYL DIPHOSPHATE REDUCTASE"/>
    <property type="match status" value="1"/>
</dbReference>
<comment type="catalytic activity">
    <reaction evidence="5">
        <text>dimethylallyl diphosphate + 2 oxidized [2Fe-2S]-[ferredoxin] + H2O = (2E)-4-hydroxy-3-methylbut-2-enyl diphosphate + 2 reduced [2Fe-2S]-[ferredoxin] + 2 H(+)</text>
        <dbReference type="Rhea" id="RHEA:24825"/>
        <dbReference type="Rhea" id="RHEA-COMP:10000"/>
        <dbReference type="Rhea" id="RHEA-COMP:10001"/>
        <dbReference type="ChEBI" id="CHEBI:15377"/>
        <dbReference type="ChEBI" id="CHEBI:15378"/>
        <dbReference type="ChEBI" id="CHEBI:33737"/>
        <dbReference type="ChEBI" id="CHEBI:33738"/>
        <dbReference type="ChEBI" id="CHEBI:57623"/>
        <dbReference type="ChEBI" id="CHEBI:128753"/>
        <dbReference type="EC" id="1.17.7.4"/>
    </reaction>
</comment>
<comment type="pathway">
    <text evidence="5">Isoprenoid biosynthesis; isopentenyl diphosphate biosynthesis via DXP pathway; isopentenyl diphosphate from 1-deoxy-D-xylulose 5-phosphate: step 6/6.</text>
</comment>
<feature type="binding site" evidence="5">
    <location>
        <position position="229"/>
    </location>
    <ligand>
        <name>(2E)-4-hydroxy-3-methylbut-2-enyl diphosphate</name>
        <dbReference type="ChEBI" id="CHEBI:128753"/>
    </ligand>
</feature>
<feature type="binding site" evidence="5">
    <location>
        <position position="230"/>
    </location>
    <ligand>
        <name>dimethylallyl diphosphate</name>
        <dbReference type="ChEBI" id="CHEBI:57623"/>
    </ligand>
</feature>
<feature type="binding site" evidence="5">
    <location>
        <position position="273"/>
    </location>
    <ligand>
        <name>(2E)-4-hydroxy-3-methylbut-2-enyl diphosphate</name>
        <dbReference type="ChEBI" id="CHEBI:128753"/>
    </ligand>
</feature>
<feature type="binding site" evidence="5">
    <location>
        <position position="15"/>
    </location>
    <ligand>
        <name>[4Fe-4S] cluster</name>
        <dbReference type="ChEBI" id="CHEBI:49883"/>
    </ligand>
</feature>
<dbReference type="HAMAP" id="MF_00191">
    <property type="entry name" value="IspH"/>
    <property type="match status" value="1"/>
</dbReference>
<feature type="binding site" evidence="5">
    <location>
        <position position="230"/>
    </location>
    <ligand>
        <name>(2E)-4-hydroxy-3-methylbut-2-enyl diphosphate</name>
        <dbReference type="ChEBI" id="CHEBI:128753"/>
    </ligand>
</feature>
<dbReference type="InterPro" id="IPR003451">
    <property type="entry name" value="LytB/IspH"/>
</dbReference>
<evidence type="ECO:0000313" key="7">
    <source>
        <dbReference type="Proteomes" id="UP001207408"/>
    </source>
</evidence>
<protein>
    <recommendedName>
        <fullName evidence="5">4-hydroxy-3-methylbut-2-enyl diphosphate reductase</fullName>
        <shortName evidence="5">HMBPP reductase</shortName>
        <ecNumber evidence="5">1.17.7.4</ecNumber>
    </recommendedName>
</protein>
<keyword evidence="2 5" id="KW-0479">Metal-binding</keyword>
<feature type="active site" description="Proton donor" evidence="5">
    <location>
        <position position="133"/>
    </location>
</feature>
<feature type="binding site" evidence="5">
    <location>
        <position position="273"/>
    </location>
    <ligand>
        <name>isopentenyl diphosphate</name>
        <dbReference type="ChEBI" id="CHEBI:128769"/>
    </ligand>
</feature>
<evidence type="ECO:0000256" key="3">
    <source>
        <dbReference type="ARBA" id="ARBA00023004"/>
    </source>
</evidence>
<dbReference type="GO" id="GO:0050992">
    <property type="term" value="P:dimethylallyl diphosphate biosynthetic process"/>
    <property type="evidence" value="ECO:0007669"/>
    <property type="project" value="UniProtKB-UniRule"/>
</dbReference>
<dbReference type="Proteomes" id="UP001207408">
    <property type="component" value="Unassembled WGS sequence"/>
</dbReference>
<feature type="binding site" evidence="5">
    <location>
        <position position="43"/>
    </location>
    <ligand>
        <name>dimethylallyl diphosphate</name>
        <dbReference type="ChEBI" id="CHEBI:57623"/>
    </ligand>
</feature>
<feature type="binding site" evidence="5">
    <location>
        <position position="200"/>
    </location>
    <ligand>
        <name>[4Fe-4S] cluster</name>
        <dbReference type="ChEBI" id="CHEBI:49883"/>
    </ligand>
</feature>
<evidence type="ECO:0000256" key="1">
    <source>
        <dbReference type="ARBA" id="ARBA00022485"/>
    </source>
</evidence>
<accession>A0AAE3SIY5</accession>
<dbReference type="Gene3D" id="3.40.1010.20">
    <property type="entry name" value="4-hydroxy-3-methylbut-2-enyl diphosphate reductase, catalytic domain"/>
    <property type="match status" value="2"/>
</dbReference>
<name>A0AAE3SIY5_9BACT</name>
<comment type="cofactor">
    <cofactor evidence="5">
        <name>[4Fe-4S] cluster</name>
        <dbReference type="ChEBI" id="CHEBI:49883"/>
    </cofactor>
    <text evidence="5">Binds 1 [4Fe-4S] cluster per subunit.</text>
</comment>
<feature type="binding site" evidence="5">
    <location>
        <position position="77"/>
    </location>
    <ligand>
        <name>isopentenyl diphosphate</name>
        <dbReference type="ChEBI" id="CHEBI:128769"/>
    </ligand>
</feature>
<comment type="similarity">
    <text evidence="5">Belongs to the IspH family.</text>
</comment>
<dbReference type="RefSeq" id="WP_301198481.1">
    <property type="nucleotide sequence ID" value="NZ_JAPDPI010000008.1"/>
</dbReference>
<dbReference type="Gene3D" id="3.40.50.11270">
    <property type="match status" value="1"/>
</dbReference>
<feature type="binding site" evidence="5">
    <location>
        <position position="169"/>
    </location>
    <ligand>
        <name>(2E)-4-hydroxy-3-methylbut-2-enyl diphosphate</name>
        <dbReference type="ChEBI" id="CHEBI:128753"/>
    </ligand>
</feature>
<comment type="catalytic activity">
    <reaction evidence="5">
        <text>isopentenyl diphosphate + 2 oxidized [2Fe-2S]-[ferredoxin] + H2O = (2E)-4-hydroxy-3-methylbut-2-enyl diphosphate + 2 reduced [2Fe-2S]-[ferredoxin] + 2 H(+)</text>
        <dbReference type="Rhea" id="RHEA:24488"/>
        <dbReference type="Rhea" id="RHEA-COMP:10000"/>
        <dbReference type="Rhea" id="RHEA-COMP:10001"/>
        <dbReference type="ChEBI" id="CHEBI:15377"/>
        <dbReference type="ChEBI" id="CHEBI:15378"/>
        <dbReference type="ChEBI" id="CHEBI:33737"/>
        <dbReference type="ChEBI" id="CHEBI:33738"/>
        <dbReference type="ChEBI" id="CHEBI:128753"/>
        <dbReference type="ChEBI" id="CHEBI:128769"/>
        <dbReference type="EC" id="1.17.7.4"/>
    </reaction>
</comment>
<evidence type="ECO:0000313" key="6">
    <source>
        <dbReference type="EMBL" id="MCW3805190.1"/>
    </source>
</evidence>
<sequence>MSSLVIEIDPSSGFCFGVVKAIETVENELQDNGILYCLGDIVHNNMEMQRLQNKGMISISKNEIDNIKSNKIFIRAHGEPPQTYQQAKSRGLTIIDATCPVVLKLQSRIKSSWKYLKPINGQVLIYGKKGHAEVIGLAGQTNNEAFIIESMDEVSKIDLNKPTHLYAQTTKSVDEFKQIATYLNENISEGTEFKSFDTICRQVANRLPKITAFAQKHELIIFVGGEKSSNAQMLFKQCLKTNKQSYFVSNKEQLNSDWFKMLPKSIGICGATSTPPWLMQQIAEEIKEITKDK</sequence>
<feature type="binding site" evidence="5">
    <location>
        <position position="228"/>
    </location>
    <ligand>
        <name>isopentenyl diphosphate</name>
        <dbReference type="ChEBI" id="CHEBI:128769"/>
    </ligand>
</feature>
<dbReference type="NCBIfam" id="TIGR00216">
    <property type="entry name" value="ispH_lytB"/>
    <property type="match status" value="1"/>
</dbReference>
<dbReference type="EMBL" id="JAPDPI010000008">
    <property type="protein sequence ID" value="MCW3805190.1"/>
    <property type="molecule type" value="Genomic_DNA"/>
</dbReference>
<feature type="binding site" evidence="5">
    <location>
        <position position="228"/>
    </location>
    <ligand>
        <name>(2E)-4-hydroxy-3-methylbut-2-enyl diphosphate</name>
        <dbReference type="ChEBI" id="CHEBI:128753"/>
    </ligand>
</feature>
<feature type="binding site" evidence="5">
    <location>
        <position position="131"/>
    </location>
    <ligand>
        <name>(2E)-4-hydroxy-3-methylbut-2-enyl diphosphate</name>
        <dbReference type="ChEBI" id="CHEBI:128753"/>
    </ligand>
</feature>
<dbReference type="PANTHER" id="PTHR30426">
    <property type="entry name" value="4-HYDROXY-3-METHYLBUT-2-ENYL DIPHOSPHATE REDUCTASE"/>
    <property type="match status" value="1"/>
</dbReference>
<keyword evidence="3 5" id="KW-0408">Iron</keyword>
<feature type="binding site" evidence="5">
    <location>
        <position position="273"/>
    </location>
    <ligand>
        <name>dimethylallyl diphosphate</name>
        <dbReference type="ChEBI" id="CHEBI:57623"/>
    </ligand>
</feature>
<feature type="binding site" evidence="5">
    <location>
        <position position="230"/>
    </location>
    <ligand>
        <name>isopentenyl diphosphate</name>
        <dbReference type="ChEBI" id="CHEBI:128769"/>
    </ligand>
</feature>
<dbReference type="NCBIfam" id="NF002187">
    <property type="entry name" value="PRK01045.1-1"/>
    <property type="match status" value="1"/>
</dbReference>
<gene>
    <name evidence="5" type="primary">ispH</name>
    <name evidence="6" type="ORF">OM074_06100</name>
</gene>
<keyword evidence="7" id="KW-1185">Reference proteome</keyword>
<dbReference type="GO" id="GO:0016114">
    <property type="term" value="P:terpenoid biosynthetic process"/>
    <property type="evidence" value="ECO:0007669"/>
    <property type="project" value="UniProtKB-UniRule"/>
</dbReference>
<keyword evidence="5" id="KW-0414">Isoprene biosynthesis</keyword>
<feature type="binding site" evidence="5">
    <location>
        <position position="229"/>
    </location>
    <ligand>
        <name>isopentenyl diphosphate</name>
        <dbReference type="ChEBI" id="CHEBI:128769"/>
    </ligand>
</feature>
<feature type="binding site" evidence="5">
    <location>
        <position position="43"/>
    </location>
    <ligand>
        <name>(2E)-4-hydroxy-3-methylbut-2-enyl diphosphate</name>
        <dbReference type="ChEBI" id="CHEBI:128753"/>
    </ligand>
</feature>
<reference evidence="6" key="1">
    <citation type="submission" date="2022-10" db="EMBL/GenBank/DDBJ databases">
        <authorList>
            <person name="Yu W.X."/>
        </authorList>
    </citation>
    <scope>NUCLEOTIDE SEQUENCE</scope>
    <source>
        <strain evidence="6">D04</strain>
    </source>
</reference>
<dbReference type="GO" id="GO:0046872">
    <property type="term" value="F:metal ion binding"/>
    <property type="evidence" value="ECO:0007669"/>
    <property type="project" value="UniProtKB-KW"/>
</dbReference>
<feature type="binding site" evidence="5">
    <location>
        <position position="131"/>
    </location>
    <ligand>
        <name>dimethylallyl diphosphate</name>
        <dbReference type="ChEBI" id="CHEBI:57623"/>
    </ligand>
</feature>
<comment type="caution">
    <text evidence="6">The sequence shown here is derived from an EMBL/GenBank/DDBJ whole genome shotgun (WGS) entry which is preliminary data.</text>
</comment>
<dbReference type="GO" id="GO:0019288">
    <property type="term" value="P:isopentenyl diphosphate biosynthetic process, methylerythritol 4-phosphate pathway"/>
    <property type="evidence" value="ECO:0007669"/>
    <property type="project" value="UniProtKB-UniRule"/>
</dbReference>
<feature type="binding site" evidence="5">
    <location>
        <position position="77"/>
    </location>
    <ligand>
        <name>dimethylallyl diphosphate</name>
        <dbReference type="ChEBI" id="CHEBI:57623"/>
    </ligand>
</feature>
<dbReference type="Pfam" id="PF02401">
    <property type="entry name" value="LYTB"/>
    <property type="match status" value="1"/>
</dbReference>
<dbReference type="GO" id="GO:0051745">
    <property type="term" value="F:4-hydroxy-3-methylbut-2-enyl diphosphate reductase activity"/>
    <property type="evidence" value="ECO:0007669"/>
    <property type="project" value="UniProtKB-UniRule"/>
</dbReference>
<feature type="binding site" evidence="5">
    <location>
        <position position="131"/>
    </location>
    <ligand>
        <name>isopentenyl diphosphate</name>
        <dbReference type="ChEBI" id="CHEBI:128769"/>
    </ligand>
</feature>
<feature type="binding site" evidence="5">
    <location>
        <position position="228"/>
    </location>
    <ligand>
        <name>dimethylallyl diphosphate</name>
        <dbReference type="ChEBI" id="CHEBI:57623"/>
    </ligand>
</feature>
<comment type="function">
    <text evidence="5">Catalyzes the conversion of 1-hydroxy-2-methyl-2-(E)-butenyl 4-diphosphate (HMBPP) into a mixture of isopentenyl diphosphate (IPP) and dimethylallyl diphosphate (DMAPP). Acts in the terminal step of the DOXP/MEP pathway for isoprenoid precursor biosynthesis.</text>
</comment>
<keyword evidence="5 6" id="KW-0560">Oxidoreductase</keyword>